<feature type="chain" id="PRO_5046791690" evidence="2">
    <location>
        <begin position="25"/>
        <end position="323"/>
    </location>
</feature>
<comment type="caution">
    <text evidence="3">The sequence shown here is derived from an EMBL/GenBank/DDBJ whole genome shotgun (WGS) entry which is preliminary data.</text>
</comment>
<proteinExistence type="inferred from homology"/>
<sequence>MYRTVLRLVLGIFLSAAGLSPAFSASWPDRPVKIVVTQGSGSGSDIMARLIAQYMGPELGQSVIVENRPGASGIIGDEYVAHSKSDGYTLLFSSTAPLLVAPLMLPDAKFRYSDLMPVAPVMRAQFVVLVANKPGAPKTLAELLDKVRAGKTAYSSAGLGTMTHLASELLLKKAGLSATHVPYKGSGQSLSDLIGGQVLFSSDSLTASMPLIKSGRLRALAVTGPKRSPSLPDVPTLSESGFPGLSISTIGGLFGPKGIPAPIAGRIYAAVAQAQKNPAMIASFAKLDTDVLAISNEQFAADFRHDAVSWGQLLTQLHLKKGQ</sequence>
<feature type="signal peptide" evidence="2">
    <location>
        <begin position="1"/>
        <end position="24"/>
    </location>
</feature>
<comment type="similarity">
    <text evidence="1">Belongs to the UPF0065 (bug) family.</text>
</comment>
<protein>
    <submittedName>
        <fullName evidence="3">Bug family tripartite tricarboxylate transporter substrate binding protein</fullName>
    </submittedName>
</protein>
<dbReference type="PANTHER" id="PTHR42928:SF5">
    <property type="entry name" value="BLR1237 PROTEIN"/>
    <property type="match status" value="1"/>
</dbReference>
<evidence type="ECO:0000256" key="2">
    <source>
        <dbReference type="SAM" id="SignalP"/>
    </source>
</evidence>
<dbReference type="PANTHER" id="PTHR42928">
    <property type="entry name" value="TRICARBOXYLATE-BINDING PROTEIN"/>
    <property type="match status" value="1"/>
</dbReference>
<keyword evidence="4" id="KW-1185">Reference proteome</keyword>
<keyword evidence="2" id="KW-0732">Signal</keyword>
<accession>A0ABV8NXM9</accession>
<dbReference type="EMBL" id="JBHSBV010000002">
    <property type="protein sequence ID" value="MFC4200583.1"/>
    <property type="molecule type" value="Genomic_DNA"/>
</dbReference>
<dbReference type="Proteomes" id="UP001595848">
    <property type="component" value="Unassembled WGS sequence"/>
</dbReference>
<evidence type="ECO:0000313" key="4">
    <source>
        <dbReference type="Proteomes" id="UP001595848"/>
    </source>
</evidence>
<gene>
    <name evidence="3" type="ORF">ACFOY1_06435</name>
</gene>
<organism evidence="3 4">
    <name type="scientific">Candidimonas humi</name>
    <dbReference type="NCBI Taxonomy" id="683355"/>
    <lineage>
        <taxon>Bacteria</taxon>
        <taxon>Pseudomonadati</taxon>
        <taxon>Pseudomonadota</taxon>
        <taxon>Betaproteobacteria</taxon>
        <taxon>Burkholderiales</taxon>
        <taxon>Alcaligenaceae</taxon>
        <taxon>Candidimonas</taxon>
    </lineage>
</organism>
<reference evidence="4" key="1">
    <citation type="journal article" date="2019" name="Int. J. Syst. Evol. Microbiol.">
        <title>The Global Catalogue of Microorganisms (GCM) 10K type strain sequencing project: providing services to taxonomists for standard genome sequencing and annotation.</title>
        <authorList>
            <consortium name="The Broad Institute Genomics Platform"/>
            <consortium name="The Broad Institute Genome Sequencing Center for Infectious Disease"/>
            <person name="Wu L."/>
            <person name="Ma J."/>
        </authorList>
    </citation>
    <scope>NUCLEOTIDE SEQUENCE [LARGE SCALE GENOMIC DNA]</scope>
    <source>
        <strain evidence="4">LMG 24813</strain>
    </source>
</reference>
<dbReference type="PIRSF" id="PIRSF017082">
    <property type="entry name" value="YflP"/>
    <property type="match status" value="1"/>
</dbReference>
<dbReference type="RefSeq" id="WP_217964179.1">
    <property type="nucleotide sequence ID" value="NZ_JAHTBN010000003.1"/>
</dbReference>
<name>A0ABV8NXM9_9BURK</name>
<evidence type="ECO:0000313" key="3">
    <source>
        <dbReference type="EMBL" id="MFC4200583.1"/>
    </source>
</evidence>
<dbReference type="CDD" id="cd07012">
    <property type="entry name" value="PBP2_Bug_TTT"/>
    <property type="match status" value="1"/>
</dbReference>
<dbReference type="InterPro" id="IPR005064">
    <property type="entry name" value="BUG"/>
</dbReference>
<evidence type="ECO:0000256" key="1">
    <source>
        <dbReference type="ARBA" id="ARBA00006987"/>
    </source>
</evidence>
<dbReference type="Pfam" id="PF03401">
    <property type="entry name" value="TctC"/>
    <property type="match status" value="1"/>
</dbReference>